<dbReference type="Gene3D" id="6.10.250.690">
    <property type="match status" value="1"/>
</dbReference>
<dbReference type="Proteomes" id="UP000538666">
    <property type="component" value="Unassembled WGS sequence"/>
</dbReference>
<organism evidence="6 7">
    <name type="scientific">Silvibacterium bohemicum</name>
    <dbReference type="NCBI Taxonomy" id="1577686"/>
    <lineage>
        <taxon>Bacteria</taxon>
        <taxon>Pseudomonadati</taxon>
        <taxon>Acidobacteriota</taxon>
        <taxon>Terriglobia</taxon>
        <taxon>Terriglobales</taxon>
        <taxon>Acidobacteriaceae</taxon>
        <taxon>Silvibacterium</taxon>
    </lineage>
</organism>
<dbReference type="PROSITE" id="PS50110">
    <property type="entry name" value="RESPONSE_REGULATORY"/>
    <property type="match status" value="1"/>
</dbReference>
<dbReference type="CDD" id="cd17574">
    <property type="entry name" value="REC_OmpR"/>
    <property type="match status" value="1"/>
</dbReference>
<keyword evidence="7" id="KW-1185">Reference proteome</keyword>
<dbReference type="GO" id="GO:0005829">
    <property type="term" value="C:cytosol"/>
    <property type="evidence" value="ECO:0007669"/>
    <property type="project" value="TreeGrafter"/>
</dbReference>
<evidence type="ECO:0000313" key="7">
    <source>
        <dbReference type="Proteomes" id="UP000538666"/>
    </source>
</evidence>
<evidence type="ECO:0000256" key="3">
    <source>
        <dbReference type="PROSITE-ProRule" id="PRU01091"/>
    </source>
</evidence>
<feature type="domain" description="Response regulatory" evidence="4">
    <location>
        <begin position="6"/>
        <end position="120"/>
    </location>
</feature>
<dbReference type="Pfam" id="PF00486">
    <property type="entry name" value="Trans_reg_C"/>
    <property type="match status" value="1"/>
</dbReference>
<dbReference type="CDD" id="cd00383">
    <property type="entry name" value="trans_reg_C"/>
    <property type="match status" value="1"/>
</dbReference>
<sequence>MTTLGSVLIVEDDVALRESLRETLEGVGFRTSEAACGEDAFLALNQSECETILLDVNMPGIGGMETCRRIRLTHPLVPILMLTVRDEERDKVEALDAGADDYITKPFQFLELSARLRSAIRRFRASTDSPDRTITIGEVTLDPSARRVAKRGKDIRMTPTEFELLHTLMQHAGRPLMHHRLLALVWGAEYAGEREYLRTYVSQLRRKLEDDPAHPTYLLTDSYVGYRFRDP</sequence>
<feature type="domain" description="OmpR/PhoB-type" evidence="5">
    <location>
        <begin position="131"/>
        <end position="230"/>
    </location>
</feature>
<dbReference type="AlphaFoldDB" id="A0A841JX10"/>
<evidence type="ECO:0000256" key="2">
    <source>
        <dbReference type="PROSITE-ProRule" id="PRU00169"/>
    </source>
</evidence>
<name>A0A841JX10_9BACT</name>
<dbReference type="PROSITE" id="PS51755">
    <property type="entry name" value="OMPR_PHOB"/>
    <property type="match status" value="1"/>
</dbReference>
<comment type="caution">
    <text evidence="6">The sequence shown here is derived from an EMBL/GenBank/DDBJ whole genome shotgun (WGS) entry which is preliminary data.</text>
</comment>
<proteinExistence type="predicted"/>
<dbReference type="PANTHER" id="PTHR48111">
    <property type="entry name" value="REGULATOR OF RPOS"/>
    <property type="match status" value="1"/>
</dbReference>
<dbReference type="InterPro" id="IPR001867">
    <property type="entry name" value="OmpR/PhoB-type_DNA-bd"/>
</dbReference>
<gene>
    <name evidence="6" type="ORF">HNQ77_003856</name>
</gene>
<dbReference type="InterPro" id="IPR039420">
    <property type="entry name" value="WalR-like"/>
</dbReference>
<dbReference type="RefSeq" id="WP_050060898.1">
    <property type="nucleotide sequence ID" value="NZ_JACHEK010000008.1"/>
</dbReference>
<dbReference type="Pfam" id="PF00072">
    <property type="entry name" value="Response_reg"/>
    <property type="match status" value="1"/>
</dbReference>
<dbReference type="OrthoDB" id="9790442at2"/>
<feature type="DNA-binding region" description="OmpR/PhoB-type" evidence="3">
    <location>
        <begin position="131"/>
        <end position="230"/>
    </location>
</feature>
<dbReference type="InterPro" id="IPR036388">
    <property type="entry name" value="WH-like_DNA-bd_sf"/>
</dbReference>
<dbReference type="SUPFAM" id="SSF52172">
    <property type="entry name" value="CheY-like"/>
    <property type="match status" value="1"/>
</dbReference>
<dbReference type="GO" id="GO:0032993">
    <property type="term" value="C:protein-DNA complex"/>
    <property type="evidence" value="ECO:0007669"/>
    <property type="project" value="TreeGrafter"/>
</dbReference>
<dbReference type="GO" id="GO:0000976">
    <property type="term" value="F:transcription cis-regulatory region binding"/>
    <property type="evidence" value="ECO:0007669"/>
    <property type="project" value="TreeGrafter"/>
</dbReference>
<evidence type="ECO:0000259" key="4">
    <source>
        <dbReference type="PROSITE" id="PS50110"/>
    </source>
</evidence>
<accession>A0A841JX10</accession>
<keyword evidence="2" id="KW-0597">Phosphoprotein</keyword>
<keyword evidence="1 3" id="KW-0238">DNA-binding</keyword>
<dbReference type="GO" id="GO:0000156">
    <property type="term" value="F:phosphorelay response regulator activity"/>
    <property type="evidence" value="ECO:0007669"/>
    <property type="project" value="TreeGrafter"/>
</dbReference>
<reference evidence="6 7" key="1">
    <citation type="submission" date="2020-08" db="EMBL/GenBank/DDBJ databases">
        <title>Genomic Encyclopedia of Type Strains, Phase IV (KMG-IV): sequencing the most valuable type-strain genomes for metagenomic binning, comparative biology and taxonomic classification.</title>
        <authorList>
            <person name="Goeker M."/>
        </authorList>
    </citation>
    <scope>NUCLEOTIDE SEQUENCE [LARGE SCALE GENOMIC DNA]</scope>
    <source>
        <strain evidence="6 7">DSM 103733</strain>
    </source>
</reference>
<feature type="modified residue" description="4-aspartylphosphate" evidence="2">
    <location>
        <position position="55"/>
    </location>
</feature>
<evidence type="ECO:0000256" key="1">
    <source>
        <dbReference type="ARBA" id="ARBA00023125"/>
    </source>
</evidence>
<dbReference type="InterPro" id="IPR001789">
    <property type="entry name" value="Sig_transdc_resp-reg_receiver"/>
</dbReference>
<dbReference type="SMART" id="SM00862">
    <property type="entry name" value="Trans_reg_C"/>
    <property type="match status" value="1"/>
</dbReference>
<dbReference type="PANTHER" id="PTHR48111:SF50">
    <property type="entry name" value="KDP OPERON TRANSCRIPTIONAL REGULATORY PROTEIN KDPE"/>
    <property type="match status" value="1"/>
</dbReference>
<dbReference type="Gene3D" id="3.40.50.2300">
    <property type="match status" value="1"/>
</dbReference>
<dbReference type="GO" id="GO:0006355">
    <property type="term" value="P:regulation of DNA-templated transcription"/>
    <property type="evidence" value="ECO:0007669"/>
    <property type="project" value="InterPro"/>
</dbReference>
<evidence type="ECO:0000259" key="5">
    <source>
        <dbReference type="PROSITE" id="PS51755"/>
    </source>
</evidence>
<dbReference type="InterPro" id="IPR011006">
    <property type="entry name" value="CheY-like_superfamily"/>
</dbReference>
<evidence type="ECO:0000313" key="6">
    <source>
        <dbReference type="EMBL" id="MBB6145886.1"/>
    </source>
</evidence>
<dbReference type="Gene3D" id="1.10.10.10">
    <property type="entry name" value="Winged helix-like DNA-binding domain superfamily/Winged helix DNA-binding domain"/>
    <property type="match status" value="1"/>
</dbReference>
<dbReference type="SMART" id="SM00448">
    <property type="entry name" value="REC"/>
    <property type="match status" value="1"/>
</dbReference>
<dbReference type="EMBL" id="JACHEK010000008">
    <property type="protein sequence ID" value="MBB6145886.1"/>
    <property type="molecule type" value="Genomic_DNA"/>
</dbReference>
<protein>
    <submittedName>
        <fullName evidence="6">Two-component system KDP operon response regulator KdpE</fullName>
    </submittedName>
</protein>